<dbReference type="SUPFAM" id="SSF56112">
    <property type="entry name" value="Protein kinase-like (PK-like)"/>
    <property type="match status" value="1"/>
</dbReference>
<evidence type="ECO:0000313" key="2">
    <source>
        <dbReference type="Proteomes" id="UP000515512"/>
    </source>
</evidence>
<evidence type="ECO:0000313" key="1">
    <source>
        <dbReference type="EMBL" id="QLY29129.1"/>
    </source>
</evidence>
<dbReference type="GO" id="GO:0016773">
    <property type="term" value="F:phosphotransferase activity, alcohol group as acceptor"/>
    <property type="evidence" value="ECO:0007669"/>
    <property type="project" value="InterPro"/>
</dbReference>
<dbReference type="GO" id="GO:0019748">
    <property type="term" value="P:secondary metabolic process"/>
    <property type="evidence" value="ECO:0007669"/>
    <property type="project" value="InterPro"/>
</dbReference>
<name>A0A7D6ZUP5_9NOCA</name>
<dbReference type="AlphaFoldDB" id="A0A7D6ZUP5"/>
<sequence>MIDVPAELTRTQIDYNGAAGRAFLDDLPRRAATFLDRWQLTLTGKSMHGVASLVLPVERADGTPAALKLPLLDEESVGEPLALRQWNGDAIVRLLEHDADTGSMLLERLDETRHLSALDDMHAATAILAGILARLTAVAAPAGLRRLGDIAREMLDEVPEALTSPLVDSAARRTILDCAAAVRDVLDQPGDRLLHWDLHFDNILAAAREPWLAIDPKPLAGDPGFDLMPALRNELRGGYDEKEVLYRFDLLTEATGQDRQRAAAWTLGRALQNLLWNIDDEDDELDADQLAIAATLRDNRLR</sequence>
<organism evidence="1 2">
    <name type="scientific">Nocardia huaxiensis</name>
    <dbReference type="NCBI Taxonomy" id="2755382"/>
    <lineage>
        <taxon>Bacteria</taxon>
        <taxon>Bacillati</taxon>
        <taxon>Actinomycetota</taxon>
        <taxon>Actinomycetes</taxon>
        <taxon>Mycobacteriales</taxon>
        <taxon>Nocardiaceae</taxon>
        <taxon>Nocardia</taxon>
    </lineage>
</organism>
<dbReference type="KEGG" id="nhu:H0264_28065"/>
<dbReference type="RefSeq" id="WP_181580334.1">
    <property type="nucleotide sequence ID" value="NZ_CP059399.1"/>
</dbReference>
<reference evidence="1 2" key="1">
    <citation type="submission" date="2020-07" db="EMBL/GenBank/DDBJ databases">
        <authorList>
            <person name="Zhuang K."/>
            <person name="Ran Y."/>
        </authorList>
    </citation>
    <scope>NUCLEOTIDE SEQUENCE [LARGE SCALE GENOMIC DNA]</scope>
    <source>
        <strain evidence="1 2">WCH-YHL-001</strain>
    </source>
</reference>
<proteinExistence type="predicted"/>
<accession>A0A7D6ZUP5</accession>
<protein>
    <submittedName>
        <fullName evidence="1">Hydroxyurea phosphotransferase</fullName>
    </submittedName>
</protein>
<gene>
    <name evidence="1" type="ORF">H0264_28065</name>
</gene>
<dbReference type="InterPro" id="IPR006748">
    <property type="entry name" value="NH2Glyco/OHUrea_AB-resist_kin"/>
</dbReference>
<keyword evidence="1" id="KW-0808">Transferase</keyword>
<keyword evidence="2" id="KW-1185">Reference proteome</keyword>
<dbReference type="EMBL" id="CP059399">
    <property type="protein sequence ID" value="QLY29129.1"/>
    <property type="molecule type" value="Genomic_DNA"/>
</dbReference>
<dbReference type="Pfam" id="PF04655">
    <property type="entry name" value="APH_6_hur"/>
    <property type="match status" value="1"/>
</dbReference>
<dbReference type="Proteomes" id="UP000515512">
    <property type="component" value="Chromosome"/>
</dbReference>
<dbReference type="InterPro" id="IPR011009">
    <property type="entry name" value="Kinase-like_dom_sf"/>
</dbReference>